<dbReference type="AlphaFoldDB" id="A0AAN6X313"/>
<dbReference type="InterPro" id="IPR021463">
    <property type="entry name" value="Methyltransf_34"/>
</dbReference>
<evidence type="ECO:0008006" key="4">
    <source>
        <dbReference type="Google" id="ProtNLM"/>
    </source>
</evidence>
<dbReference type="Proteomes" id="UP001302126">
    <property type="component" value="Unassembled WGS sequence"/>
</dbReference>
<evidence type="ECO:0000313" key="3">
    <source>
        <dbReference type="Proteomes" id="UP001302126"/>
    </source>
</evidence>
<sequence>MVQAKLDTAPQKGQPKRRPHQQLPAKKPAKKTQLPTKAQNAKDQETTQPVTREDIHHHQRLLDVFRRTFNEVITDADFEARQQTLKTALFERDFVKAFQDPSSLPVYAARWSPTRALCYASVLKGIRPHLDRIITTPEEERQNLKVLSIGGCAAELAAFCSLLSYLPPSVSGHLSLLDSGPWGEVIASMTQTFTTPPPISKYASEAAKLAAEKAIVDPAARLSVQFLQEDIISLATTSPEKLVPILGAQTEKPLLVTIMFTLNELFTASGIGKTTLFLQNLTASIPFGSLLLVVDSAGSYSEATVGKEQKKYPMQWLLDHIVLGTQKTPVENRTWKKIESHDSVWFRHTEYLDYPIPLENMRYQMHLYKVVDSRVPEENEHSEDSD</sequence>
<dbReference type="Pfam" id="PF11312">
    <property type="entry name" value="Methyltransf_34"/>
    <property type="match status" value="1"/>
</dbReference>
<reference evidence="2" key="2">
    <citation type="submission" date="2023-05" db="EMBL/GenBank/DDBJ databases">
        <authorList>
            <consortium name="Lawrence Berkeley National Laboratory"/>
            <person name="Steindorff A."/>
            <person name="Hensen N."/>
            <person name="Bonometti L."/>
            <person name="Westerberg I."/>
            <person name="Brannstrom I.O."/>
            <person name="Guillou S."/>
            <person name="Cros-Aarteil S."/>
            <person name="Calhoun S."/>
            <person name="Haridas S."/>
            <person name="Kuo A."/>
            <person name="Mondo S."/>
            <person name="Pangilinan J."/>
            <person name="Riley R."/>
            <person name="Labutti K."/>
            <person name="Andreopoulos B."/>
            <person name="Lipzen A."/>
            <person name="Chen C."/>
            <person name="Yanf M."/>
            <person name="Daum C."/>
            <person name="Ng V."/>
            <person name="Clum A."/>
            <person name="Ohm R."/>
            <person name="Martin F."/>
            <person name="Silar P."/>
            <person name="Natvig D."/>
            <person name="Lalanne C."/>
            <person name="Gautier V."/>
            <person name="Ament-Velasquez S.L."/>
            <person name="Kruys A."/>
            <person name="Hutchinson M.I."/>
            <person name="Powell A.J."/>
            <person name="Barry K."/>
            <person name="Miller A.N."/>
            <person name="Grigoriev I.V."/>
            <person name="Debuchy R."/>
            <person name="Gladieux P."/>
            <person name="Thoren M.H."/>
            <person name="Johannesson H."/>
        </authorList>
    </citation>
    <scope>NUCLEOTIDE SEQUENCE</scope>
    <source>
        <strain evidence="2">PSN309</strain>
    </source>
</reference>
<accession>A0AAN6X313</accession>
<dbReference type="EMBL" id="MU864352">
    <property type="protein sequence ID" value="KAK4192929.1"/>
    <property type="molecule type" value="Genomic_DNA"/>
</dbReference>
<proteinExistence type="predicted"/>
<reference evidence="2" key="1">
    <citation type="journal article" date="2023" name="Mol. Phylogenet. Evol.">
        <title>Genome-scale phylogeny and comparative genomics of the fungal order Sordariales.</title>
        <authorList>
            <person name="Hensen N."/>
            <person name="Bonometti L."/>
            <person name="Westerberg I."/>
            <person name="Brannstrom I.O."/>
            <person name="Guillou S."/>
            <person name="Cros-Aarteil S."/>
            <person name="Calhoun S."/>
            <person name="Haridas S."/>
            <person name="Kuo A."/>
            <person name="Mondo S."/>
            <person name="Pangilinan J."/>
            <person name="Riley R."/>
            <person name="LaButti K."/>
            <person name="Andreopoulos B."/>
            <person name="Lipzen A."/>
            <person name="Chen C."/>
            <person name="Yan M."/>
            <person name="Daum C."/>
            <person name="Ng V."/>
            <person name="Clum A."/>
            <person name="Steindorff A."/>
            <person name="Ohm R.A."/>
            <person name="Martin F."/>
            <person name="Silar P."/>
            <person name="Natvig D.O."/>
            <person name="Lalanne C."/>
            <person name="Gautier V."/>
            <person name="Ament-Velasquez S.L."/>
            <person name="Kruys A."/>
            <person name="Hutchinson M.I."/>
            <person name="Powell A.J."/>
            <person name="Barry K."/>
            <person name="Miller A.N."/>
            <person name="Grigoriev I.V."/>
            <person name="Debuchy R."/>
            <person name="Gladieux P."/>
            <person name="Hiltunen Thoren M."/>
            <person name="Johannesson H."/>
        </authorList>
    </citation>
    <scope>NUCLEOTIDE SEQUENCE</scope>
    <source>
        <strain evidence="2">PSN309</strain>
    </source>
</reference>
<organism evidence="2 3">
    <name type="scientific">Podospora australis</name>
    <dbReference type="NCBI Taxonomy" id="1536484"/>
    <lineage>
        <taxon>Eukaryota</taxon>
        <taxon>Fungi</taxon>
        <taxon>Dikarya</taxon>
        <taxon>Ascomycota</taxon>
        <taxon>Pezizomycotina</taxon>
        <taxon>Sordariomycetes</taxon>
        <taxon>Sordariomycetidae</taxon>
        <taxon>Sordariales</taxon>
        <taxon>Podosporaceae</taxon>
        <taxon>Podospora</taxon>
    </lineage>
</organism>
<evidence type="ECO:0000256" key="1">
    <source>
        <dbReference type="SAM" id="MobiDB-lite"/>
    </source>
</evidence>
<feature type="region of interest" description="Disordered" evidence="1">
    <location>
        <begin position="1"/>
        <end position="51"/>
    </location>
</feature>
<gene>
    <name evidence="2" type="ORF">QBC35DRAFT_159639</name>
</gene>
<protein>
    <recommendedName>
        <fullName evidence="4">25S rRNA (Uridine(2843)-N(3))-methyltransferase</fullName>
    </recommendedName>
</protein>
<feature type="compositionally biased region" description="Basic and acidic residues" evidence="1">
    <location>
        <begin position="40"/>
        <end position="51"/>
    </location>
</feature>
<keyword evidence="3" id="KW-1185">Reference proteome</keyword>
<name>A0AAN6X313_9PEZI</name>
<evidence type="ECO:0000313" key="2">
    <source>
        <dbReference type="EMBL" id="KAK4192929.1"/>
    </source>
</evidence>
<comment type="caution">
    <text evidence="2">The sequence shown here is derived from an EMBL/GenBank/DDBJ whole genome shotgun (WGS) entry which is preliminary data.</text>
</comment>